<accession>A0AAV4ISC0</accession>
<evidence type="ECO:0008006" key="5">
    <source>
        <dbReference type="Google" id="ProtNLM"/>
    </source>
</evidence>
<keyword evidence="2" id="KW-0732">Signal</keyword>
<proteinExistence type="predicted"/>
<dbReference type="EMBL" id="BMAT01009771">
    <property type="protein sequence ID" value="GFS13454.1"/>
    <property type="molecule type" value="Genomic_DNA"/>
</dbReference>
<evidence type="ECO:0000256" key="2">
    <source>
        <dbReference type="SAM" id="SignalP"/>
    </source>
</evidence>
<keyword evidence="4" id="KW-1185">Reference proteome</keyword>
<dbReference type="Proteomes" id="UP000762676">
    <property type="component" value="Unassembled WGS sequence"/>
</dbReference>
<evidence type="ECO:0000313" key="4">
    <source>
        <dbReference type="Proteomes" id="UP000762676"/>
    </source>
</evidence>
<feature type="chain" id="PRO_5043585021" description="Secreted protein" evidence="2">
    <location>
        <begin position="20"/>
        <end position="113"/>
    </location>
</feature>
<feature type="region of interest" description="Disordered" evidence="1">
    <location>
        <begin position="91"/>
        <end position="113"/>
    </location>
</feature>
<feature type="signal peptide" evidence="2">
    <location>
        <begin position="1"/>
        <end position="19"/>
    </location>
</feature>
<reference evidence="3 4" key="1">
    <citation type="journal article" date="2021" name="Elife">
        <title>Chloroplast acquisition without the gene transfer in kleptoplastic sea slugs, Plakobranchus ocellatus.</title>
        <authorList>
            <person name="Maeda T."/>
            <person name="Takahashi S."/>
            <person name="Yoshida T."/>
            <person name="Shimamura S."/>
            <person name="Takaki Y."/>
            <person name="Nagai Y."/>
            <person name="Toyoda A."/>
            <person name="Suzuki Y."/>
            <person name="Arimoto A."/>
            <person name="Ishii H."/>
            <person name="Satoh N."/>
            <person name="Nishiyama T."/>
            <person name="Hasebe M."/>
            <person name="Maruyama T."/>
            <person name="Minagawa J."/>
            <person name="Obokata J."/>
            <person name="Shigenobu S."/>
        </authorList>
    </citation>
    <scope>NUCLEOTIDE SEQUENCE [LARGE SCALE GENOMIC DNA]</scope>
</reference>
<evidence type="ECO:0000313" key="3">
    <source>
        <dbReference type="EMBL" id="GFS13454.1"/>
    </source>
</evidence>
<gene>
    <name evidence="3" type="ORF">ElyMa_004884800</name>
</gene>
<sequence length="113" mass="12246">MGTSFVTLTLLMMLIRVNTMLSCEGGYQDNKLFDFLAPSFSDIVAATQRRGVLEDPIIVLPSHSRRGAGGGGGVWTRGTMIREFLPSQTSVLPSNGLSDTMKPAAQIDDLENR</sequence>
<evidence type="ECO:0000256" key="1">
    <source>
        <dbReference type="SAM" id="MobiDB-lite"/>
    </source>
</evidence>
<organism evidence="3 4">
    <name type="scientific">Elysia marginata</name>
    <dbReference type="NCBI Taxonomy" id="1093978"/>
    <lineage>
        <taxon>Eukaryota</taxon>
        <taxon>Metazoa</taxon>
        <taxon>Spiralia</taxon>
        <taxon>Lophotrochozoa</taxon>
        <taxon>Mollusca</taxon>
        <taxon>Gastropoda</taxon>
        <taxon>Heterobranchia</taxon>
        <taxon>Euthyneura</taxon>
        <taxon>Panpulmonata</taxon>
        <taxon>Sacoglossa</taxon>
        <taxon>Placobranchoidea</taxon>
        <taxon>Plakobranchidae</taxon>
        <taxon>Elysia</taxon>
    </lineage>
</organism>
<dbReference type="AlphaFoldDB" id="A0AAV4ISC0"/>
<protein>
    <recommendedName>
        <fullName evidence="5">Secreted protein</fullName>
    </recommendedName>
</protein>
<name>A0AAV4ISC0_9GAST</name>
<comment type="caution">
    <text evidence="3">The sequence shown here is derived from an EMBL/GenBank/DDBJ whole genome shotgun (WGS) entry which is preliminary data.</text>
</comment>